<evidence type="ECO:0000313" key="1">
    <source>
        <dbReference type="EMBL" id="ABM96456.1"/>
    </source>
</evidence>
<name>A2SLL7_METPP</name>
<dbReference type="STRING" id="420662.Mpe_A3503"/>
<dbReference type="EMBL" id="CP000555">
    <property type="protein sequence ID" value="ABM96456.1"/>
    <property type="molecule type" value="Genomic_DNA"/>
</dbReference>
<dbReference type="RefSeq" id="WP_011831076.1">
    <property type="nucleotide sequence ID" value="NC_008825.1"/>
</dbReference>
<proteinExistence type="predicted"/>
<gene>
    <name evidence="1" type="ordered locus">Mpe_A3503</name>
</gene>
<accession>A2SLL7</accession>
<evidence type="ECO:0000313" key="2">
    <source>
        <dbReference type="Proteomes" id="UP000000366"/>
    </source>
</evidence>
<organism evidence="1 2">
    <name type="scientific">Methylibium petroleiphilum (strain ATCC BAA-1232 / LMG 22953 / PM1)</name>
    <dbReference type="NCBI Taxonomy" id="420662"/>
    <lineage>
        <taxon>Bacteria</taxon>
        <taxon>Pseudomonadati</taxon>
        <taxon>Pseudomonadota</taxon>
        <taxon>Betaproteobacteria</taxon>
        <taxon>Burkholderiales</taxon>
        <taxon>Sphaerotilaceae</taxon>
        <taxon>Methylibium</taxon>
    </lineage>
</organism>
<dbReference type="KEGG" id="mpt:Mpe_A3503"/>
<dbReference type="Proteomes" id="UP000000366">
    <property type="component" value="Chromosome"/>
</dbReference>
<dbReference type="Gene3D" id="3.30.750.160">
    <property type="match status" value="1"/>
</dbReference>
<reference evidence="1 2" key="1">
    <citation type="journal article" date="2007" name="J. Bacteriol.">
        <title>Whole-genome analysis of the methyl tert-butyl ether-degrading beta-proteobacterium Methylibium petroleiphilum PM1.</title>
        <authorList>
            <person name="Kane S.R."/>
            <person name="Chakicherla A.Y."/>
            <person name="Chain P.S.G."/>
            <person name="Schmidt R."/>
            <person name="Shin M.W."/>
            <person name="Legler T.C."/>
            <person name="Scow K.M."/>
            <person name="Larimer F.W."/>
            <person name="Lucas S.M."/>
            <person name="Richardson P.M."/>
            <person name="Hristova K.R."/>
        </authorList>
    </citation>
    <scope>NUCLEOTIDE SEQUENCE [LARGE SCALE GENOMIC DNA]</scope>
    <source>
        <strain evidence="2">ATCC BAA-1232 / LMG 22953 / PM1</strain>
    </source>
</reference>
<protein>
    <submittedName>
        <fullName evidence="1">Uncharacterized protein</fullName>
    </submittedName>
</protein>
<sequence>MSDPRLPASETPPDPRRDFLAIDAAQRHDAAARRPLHLGGRAVGSVAAGALPVLRAHAPWLQEREDGVLSTALRDEALDAAFAVTHAALRERGLITDWRNETYAVVPA</sequence>
<dbReference type="HOGENOM" id="CLU_2193864_0_0_4"/>
<keyword evidence="2" id="KW-1185">Reference proteome</keyword>
<dbReference type="AlphaFoldDB" id="A2SLL7"/>